<sequence length="471" mass="53769">MYEQITFSFTPLSHSLLKMYSFDSYRDSFQEQYQALLDKLVFPEISTTTYCIATLVICLPPIIALIIYEREQARLLAEQPTGCRKLGMNIETNLANEYEQKFSEGRPPSTEETSAEWWRLKSLWIYPIKSCRGVELNRGTICATGMHYDRQFAFAQLRSPFPVALQTSEKEKADHRWEVITQKNFPRLANIRTEMWVPDQSVKSYTPHAEDVESGGVIVISFPWQKSDWRGTVAKWGAAVKGTVPEKQFRVPFNPTPAQVEKIGYSHEKLSIWNDTITALNMEIEIPEELRYYLGISNKLGLFRTDTTKPINTTPENLNGGDSMSDRIVGFQDAYPVHLVNLATIRDIESKMVKTASTPRLSAASFRANLIITGPEAYHENCWRRIKIGFYEYDALNRTSRVKPIEDSKDTQKRSDDTWNRVINEYRTEEKGPGLDVLDLGIQMAPLSGDSALRVGDEITILEVDAQSSFD</sequence>
<proteinExistence type="predicted"/>
<gene>
    <name evidence="2" type="ORF">GcM3_118009</name>
</gene>
<dbReference type="GO" id="GO:0003824">
    <property type="term" value="F:catalytic activity"/>
    <property type="evidence" value="ECO:0007669"/>
    <property type="project" value="InterPro"/>
</dbReference>
<protein>
    <submittedName>
        <fullName evidence="2">Putative mosc domain-containing protein</fullName>
    </submittedName>
</protein>
<evidence type="ECO:0000313" key="2">
    <source>
        <dbReference type="EMBL" id="RKF65628.1"/>
    </source>
</evidence>
<feature type="domain" description="MOSC" evidence="1">
    <location>
        <begin position="288"/>
        <end position="462"/>
    </location>
</feature>
<accession>A0A420I7K0</accession>
<dbReference type="Proteomes" id="UP000283383">
    <property type="component" value="Unassembled WGS sequence"/>
</dbReference>
<dbReference type="GO" id="GO:0030170">
    <property type="term" value="F:pyridoxal phosphate binding"/>
    <property type="evidence" value="ECO:0007669"/>
    <property type="project" value="InterPro"/>
</dbReference>
<dbReference type="SUPFAM" id="SSF141673">
    <property type="entry name" value="MOSC N-terminal domain-like"/>
    <property type="match status" value="1"/>
</dbReference>
<dbReference type="Pfam" id="PF03473">
    <property type="entry name" value="MOSC"/>
    <property type="match status" value="1"/>
</dbReference>
<dbReference type="GO" id="GO:0030151">
    <property type="term" value="F:molybdenum ion binding"/>
    <property type="evidence" value="ECO:0007669"/>
    <property type="project" value="InterPro"/>
</dbReference>
<keyword evidence="3" id="KW-1185">Reference proteome</keyword>
<dbReference type="InterPro" id="IPR005302">
    <property type="entry name" value="MoCF_Sase_C"/>
</dbReference>
<name>A0A420I7K0_9PEZI</name>
<reference evidence="2 3" key="1">
    <citation type="journal article" date="2018" name="BMC Genomics">
        <title>Comparative genome analyses reveal sequence features reflecting distinct modes of host-adaptation between dicot and monocot powdery mildew.</title>
        <authorList>
            <person name="Wu Y."/>
            <person name="Ma X."/>
            <person name="Pan Z."/>
            <person name="Kale S.D."/>
            <person name="Song Y."/>
            <person name="King H."/>
            <person name="Zhang Q."/>
            <person name="Presley C."/>
            <person name="Deng X."/>
            <person name="Wei C.I."/>
            <person name="Xiao S."/>
        </authorList>
    </citation>
    <scope>NUCLEOTIDE SEQUENCE [LARGE SCALE GENOMIC DNA]</scope>
    <source>
        <strain evidence="2">UMSG3</strain>
    </source>
</reference>
<dbReference type="InterPro" id="IPR005303">
    <property type="entry name" value="MOCOS_middle"/>
</dbReference>
<comment type="caution">
    <text evidence="2">The sequence shown here is derived from an EMBL/GenBank/DDBJ whole genome shotgun (WGS) entry which is preliminary data.</text>
</comment>
<evidence type="ECO:0000313" key="3">
    <source>
        <dbReference type="Proteomes" id="UP000283383"/>
    </source>
</evidence>
<dbReference type="STRING" id="62708.A0A420I7K0"/>
<evidence type="ECO:0000259" key="1">
    <source>
        <dbReference type="PROSITE" id="PS51340"/>
    </source>
</evidence>
<dbReference type="AlphaFoldDB" id="A0A420I7K0"/>
<organism evidence="2 3">
    <name type="scientific">Golovinomyces cichoracearum</name>
    <dbReference type="NCBI Taxonomy" id="62708"/>
    <lineage>
        <taxon>Eukaryota</taxon>
        <taxon>Fungi</taxon>
        <taxon>Dikarya</taxon>
        <taxon>Ascomycota</taxon>
        <taxon>Pezizomycotina</taxon>
        <taxon>Leotiomycetes</taxon>
        <taxon>Erysiphales</taxon>
        <taxon>Erysiphaceae</taxon>
        <taxon>Golovinomyces</taxon>
    </lineage>
</organism>
<dbReference type="PROSITE" id="PS51340">
    <property type="entry name" value="MOSC"/>
    <property type="match status" value="1"/>
</dbReference>
<dbReference type="EMBL" id="MCBQ01011895">
    <property type="protein sequence ID" value="RKF65628.1"/>
    <property type="molecule type" value="Genomic_DNA"/>
</dbReference>
<dbReference type="Pfam" id="PF03476">
    <property type="entry name" value="MOSC_N"/>
    <property type="match status" value="1"/>
</dbReference>